<sequence>MAVIVRCRHPLHGVSSRDLMADRTDPKLRVLEMQQLLCQDPALP</sequence>
<reference evidence="1" key="1">
    <citation type="submission" date="2018-12" db="EMBL/GenBank/DDBJ databases">
        <title>Three Rhizobium rhizogenes strains isolated from the same crown gall tumor carry diverse plasmids.</title>
        <authorList>
            <person name="Pulawska J."/>
            <person name="Kuzmanovic N."/>
        </authorList>
    </citation>
    <scope>NUCLEOTIDE SEQUENCE</scope>
    <source>
        <strain evidence="1">C6.5</strain>
        <plasmid evidence="1">pC6.5d</plasmid>
    </source>
</reference>
<name>A0A7S5DRZ7_RHIRH</name>
<gene>
    <name evidence="1" type="ORF">pC6.5d_663</name>
</gene>
<geneLocation type="plasmid" evidence="1">
    <name>pC6.5d</name>
</geneLocation>
<protein>
    <submittedName>
        <fullName evidence="1">Uncharacterized protein</fullName>
    </submittedName>
</protein>
<keyword evidence="1" id="KW-0614">Plasmid</keyword>
<evidence type="ECO:0000313" key="1">
    <source>
        <dbReference type="EMBL" id="QCL10556.1"/>
    </source>
</evidence>
<proteinExistence type="predicted"/>
<accession>A0A7S5DRZ7</accession>
<organism evidence="1">
    <name type="scientific">Rhizobium rhizogenes</name>
    <name type="common">Agrobacterium rhizogenes</name>
    <dbReference type="NCBI Taxonomy" id="359"/>
    <lineage>
        <taxon>Bacteria</taxon>
        <taxon>Pseudomonadati</taxon>
        <taxon>Pseudomonadota</taxon>
        <taxon>Alphaproteobacteria</taxon>
        <taxon>Hyphomicrobiales</taxon>
        <taxon>Rhizobiaceae</taxon>
        <taxon>Rhizobium/Agrobacterium group</taxon>
        <taxon>Rhizobium</taxon>
    </lineage>
</organism>
<dbReference type="AlphaFoldDB" id="A0A7S5DRZ7"/>
<dbReference type="EMBL" id="MK318989">
    <property type="protein sequence ID" value="QCL10556.1"/>
    <property type="molecule type" value="Genomic_DNA"/>
</dbReference>